<name>A0A2K3MM07_TRIPR</name>
<reference evidence="1 2" key="2">
    <citation type="journal article" date="2017" name="Front. Plant Sci.">
        <title>Gene Classification and Mining of Molecular Markers Useful in Red Clover (Trifolium pratense) Breeding.</title>
        <authorList>
            <person name="Istvanek J."/>
            <person name="Dluhosova J."/>
            <person name="Dluhos P."/>
            <person name="Patkova L."/>
            <person name="Nedelnik J."/>
            <person name="Repkova J."/>
        </authorList>
    </citation>
    <scope>NUCLEOTIDE SEQUENCE [LARGE SCALE GENOMIC DNA]</scope>
    <source>
        <strain evidence="2">cv. Tatra</strain>
        <tissue evidence="1">Young leaves</tissue>
    </source>
</reference>
<dbReference type="Proteomes" id="UP000236291">
    <property type="component" value="Unassembled WGS sequence"/>
</dbReference>
<organism evidence="1 2">
    <name type="scientific">Trifolium pratense</name>
    <name type="common">Red clover</name>
    <dbReference type="NCBI Taxonomy" id="57577"/>
    <lineage>
        <taxon>Eukaryota</taxon>
        <taxon>Viridiplantae</taxon>
        <taxon>Streptophyta</taxon>
        <taxon>Embryophyta</taxon>
        <taxon>Tracheophyta</taxon>
        <taxon>Spermatophyta</taxon>
        <taxon>Magnoliopsida</taxon>
        <taxon>eudicotyledons</taxon>
        <taxon>Gunneridae</taxon>
        <taxon>Pentapetalae</taxon>
        <taxon>rosids</taxon>
        <taxon>fabids</taxon>
        <taxon>Fabales</taxon>
        <taxon>Fabaceae</taxon>
        <taxon>Papilionoideae</taxon>
        <taxon>50 kb inversion clade</taxon>
        <taxon>NPAAA clade</taxon>
        <taxon>Hologalegina</taxon>
        <taxon>IRL clade</taxon>
        <taxon>Trifolieae</taxon>
        <taxon>Trifolium</taxon>
    </lineage>
</organism>
<accession>A0A2K3MM07</accession>
<reference evidence="1 2" key="1">
    <citation type="journal article" date="2014" name="Am. J. Bot.">
        <title>Genome assembly and annotation for red clover (Trifolium pratense; Fabaceae).</title>
        <authorList>
            <person name="Istvanek J."/>
            <person name="Jaros M."/>
            <person name="Krenek A."/>
            <person name="Repkova J."/>
        </authorList>
    </citation>
    <scope>NUCLEOTIDE SEQUENCE [LARGE SCALE GENOMIC DNA]</scope>
    <source>
        <strain evidence="2">cv. Tatra</strain>
        <tissue evidence="1">Young leaves</tissue>
    </source>
</reference>
<comment type="caution">
    <text evidence="1">The sequence shown here is derived from an EMBL/GenBank/DDBJ whole genome shotgun (WGS) entry which is preliminary data.</text>
</comment>
<evidence type="ECO:0000313" key="2">
    <source>
        <dbReference type="Proteomes" id="UP000236291"/>
    </source>
</evidence>
<protein>
    <submittedName>
        <fullName evidence="1">Uncharacterized protein</fullName>
    </submittedName>
</protein>
<dbReference type="EMBL" id="ASHM01010028">
    <property type="protein sequence ID" value="PNX91816.1"/>
    <property type="molecule type" value="Genomic_DNA"/>
</dbReference>
<gene>
    <name evidence="1" type="ORF">L195_g014941</name>
</gene>
<sequence>MERNQTTTISLSLMGVQHICDNGDHVLTMLPLCVVIALSCSYLDLGSWRWVRKMKEEGGQREGEVSVEFVIRDGGEIAGDGGSWR</sequence>
<evidence type="ECO:0000313" key="1">
    <source>
        <dbReference type="EMBL" id="PNX91816.1"/>
    </source>
</evidence>
<proteinExistence type="predicted"/>
<dbReference type="AlphaFoldDB" id="A0A2K3MM07"/>